<organism evidence="2 3">
    <name type="scientific">Perkinsus olseni</name>
    <name type="common">Perkinsus atlanticus</name>
    <dbReference type="NCBI Taxonomy" id="32597"/>
    <lineage>
        <taxon>Eukaryota</taxon>
        <taxon>Sar</taxon>
        <taxon>Alveolata</taxon>
        <taxon>Perkinsozoa</taxon>
        <taxon>Perkinsea</taxon>
        <taxon>Perkinsida</taxon>
        <taxon>Perkinsidae</taxon>
        <taxon>Perkinsus</taxon>
    </lineage>
</organism>
<accession>A0A7J6PV06</accession>
<feature type="non-terminal residue" evidence="2">
    <location>
        <position position="483"/>
    </location>
</feature>
<dbReference type="GO" id="GO:0005929">
    <property type="term" value="C:cilium"/>
    <property type="evidence" value="ECO:0007669"/>
    <property type="project" value="GOC"/>
</dbReference>
<dbReference type="GO" id="GO:0035735">
    <property type="term" value="P:intraciliary transport involved in cilium assembly"/>
    <property type="evidence" value="ECO:0007669"/>
    <property type="project" value="InterPro"/>
</dbReference>
<dbReference type="PANTHER" id="PTHR31540:SF1">
    <property type="entry name" value="CENTROSOMAL PROTEIN OF 131 KDA"/>
    <property type="match status" value="1"/>
</dbReference>
<sequence>RELMAKGERQLKMIDKLLVDKTELTRQCEQLVAELRAKLVYWTGDQKMPPLEGCGDSAIDGSSRSEWEATKTKEIKESTIRGLEPEVERILSEGRKEKQALLERHREALEAQRAELLAQHSLQIEMKTEAIKKEYESLLMVERDRARRQVTEEAEKWNEQLRLLRSSTQQEIAEMRARAEEERNARDIEFSDQARVEEHKRLKEVEVRYEEELGRLKAAQEGEVKAMKREEQLEREAWMENIRGKLDDDLKEKTREIRRECEEERDRQVAVVVDRLSREVVEAEHRAKASTAREWGEQEAGLLKDIEDLRTKVEGLEKEREGSLSVVKKLKGDMETSERELELARESLTLAQQERKDMLLAQERERGKALVELEGARRESIDEREQLRREKAQLEGELAAVRSSTKEKIDEQQVRCDEAIRTLEGRVRRMLKRKDEVIEELRGKLTSAEAFAGELDGIVSRQREEIRSLTVSGTGRRSSRKGK</sequence>
<keyword evidence="1" id="KW-0175">Coiled coil</keyword>
<dbReference type="OMA" id="RCEHLEK"/>
<name>A0A7J6PV06_PEROL</name>
<feature type="coiled-coil region" evidence="1">
    <location>
        <begin position="147"/>
        <end position="440"/>
    </location>
</feature>
<gene>
    <name evidence="2" type="ORF">FOZ63_030488</name>
</gene>
<reference evidence="2 3" key="1">
    <citation type="submission" date="2020-04" db="EMBL/GenBank/DDBJ databases">
        <title>Perkinsus olseni comparative genomics.</title>
        <authorList>
            <person name="Bogema D.R."/>
        </authorList>
    </citation>
    <scope>NUCLEOTIDE SEQUENCE [LARGE SCALE GENOMIC DNA]</scope>
    <source>
        <strain evidence="2 3">ATCC PRA-207</strain>
    </source>
</reference>
<comment type="caution">
    <text evidence="2">The sequence shown here is derived from an EMBL/GenBank/DDBJ whole genome shotgun (WGS) entry which is preliminary data.</text>
</comment>
<dbReference type="Proteomes" id="UP000553632">
    <property type="component" value="Unassembled WGS sequence"/>
</dbReference>
<evidence type="ECO:0000256" key="1">
    <source>
        <dbReference type="SAM" id="Coils"/>
    </source>
</evidence>
<evidence type="ECO:0000313" key="2">
    <source>
        <dbReference type="EMBL" id="KAF4699441.1"/>
    </source>
</evidence>
<dbReference type="PANTHER" id="PTHR31540">
    <property type="entry name" value="CENTROSOMAL PROTEIN OF 131 KDA"/>
    <property type="match status" value="1"/>
</dbReference>
<protein>
    <recommendedName>
        <fullName evidence="4">5-azacytidine induced</fullName>
    </recommendedName>
</protein>
<evidence type="ECO:0008006" key="4">
    <source>
        <dbReference type="Google" id="ProtNLM"/>
    </source>
</evidence>
<dbReference type="EMBL" id="JABANO010037910">
    <property type="protein sequence ID" value="KAF4699441.1"/>
    <property type="molecule type" value="Genomic_DNA"/>
</dbReference>
<feature type="non-terminal residue" evidence="2">
    <location>
        <position position="1"/>
    </location>
</feature>
<dbReference type="AlphaFoldDB" id="A0A7J6PV06"/>
<dbReference type="InterPro" id="IPR030465">
    <property type="entry name" value="CEP131"/>
</dbReference>
<proteinExistence type="predicted"/>
<keyword evidence="3" id="KW-1185">Reference proteome</keyword>
<evidence type="ECO:0000313" key="3">
    <source>
        <dbReference type="Proteomes" id="UP000553632"/>
    </source>
</evidence>